<dbReference type="AlphaFoldDB" id="A0AAV2WLM7"/>
<dbReference type="RefSeq" id="WP_051644402.1">
    <property type="nucleotide sequence ID" value="NZ_JAKNRE010000004.1"/>
</dbReference>
<gene>
    <name evidence="1" type="ORF">BN1047_02717</name>
</gene>
<evidence type="ECO:0000313" key="2">
    <source>
        <dbReference type="Proteomes" id="UP000028864"/>
    </source>
</evidence>
<reference evidence="1" key="2">
    <citation type="submission" date="2015-09" db="EMBL/GenBank/DDBJ databases">
        <title>Draft genome sequence of Mycobacterium neoaurum DSM 44074.</title>
        <authorList>
            <person name="Croce O."/>
            <person name="Robert C."/>
            <person name="Raoult D."/>
            <person name="Drancourt M."/>
        </authorList>
    </citation>
    <scope>NUCLEOTIDE SEQUENCE</scope>
    <source>
        <strain evidence="1">DSM 44074</strain>
    </source>
</reference>
<name>A0AAV2WLM7_MYCNE</name>
<evidence type="ECO:0000313" key="1">
    <source>
        <dbReference type="EMBL" id="CDQ44837.1"/>
    </source>
</evidence>
<dbReference type="Proteomes" id="UP000028864">
    <property type="component" value="Unassembled WGS sequence"/>
</dbReference>
<dbReference type="EMBL" id="LK021338">
    <property type="protein sequence ID" value="CDQ44837.1"/>
    <property type="molecule type" value="Genomic_DNA"/>
</dbReference>
<protein>
    <submittedName>
        <fullName evidence="1">Uncharacterized protein</fullName>
    </submittedName>
</protein>
<sequence length="110" mass="11965">MTTNMTRAGARRCRPPFDRATCTAPGCDFHDPDGRRARAGRAQLRELLTTPGQCGDVPGCDCASCTARMAPMTDIEVAHVLRHLTDRQAVLFGLGLVTLDGYTECPSREQ</sequence>
<reference evidence="1" key="1">
    <citation type="submission" date="2014-05" db="EMBL/GenBank/DDBJ databases">
        <authorList>
            <person name="Urmite Genomes"/>
        </authorList>
    </citation>
    <scope>NUCLEOTIDE SEQUENCE</scope>
    <source>
        <strain evidence="1">DSM 44074</strain>
    </source>
</reference>
<proteinExistence type="predicted"/>
<organism evidence="1 2">
    <name type="scientific">Mycolicibacterium neoaurum</name>
    <name type="common">Mycobacterium neoaurum</name>
    <dbReference type="NCBI Taxonomy" id="1795"/>
    <lineage>
        <taxon>Bacteria</taxon>
        <taxon>Bacillati</taxon>
        <taxon>Actinomycetota</taxon>
        <taxon>Actinomycetes</taxon>
        <taxon>Mycobacteriales</taxon>
        <taxon>Mycobacteriaceae</taxon>
        <taxon>Mycolicibacterium</taxon>
    </lineage>
</organism>
<accession>A0AAV2WLM7</accession>